<dbReference type="KEGG" id="mhev:MHEL_03110"/>
<dbReference type="Proteomes" id="UP000467148">
    <property type="component" value="Chromosome"/>
</dbReference>
<dbReference type="RefSeq" id="WP_163745939.1">
    <property type="nucleotide sequence ID" value="NZ_AP022596.1"/>
</dbReference>
<evidence type="ECO:0000313" key="2">
    <source>
        <dbReference type="Proteomes" id="UP000467148"/>
    </source>
</evidence>
<name>A0A7I7SZ39_9MYCO</name>
<dbReference type="AlphaFoldDB" id="A0A7I7SZ39"/>
<dbReference type="SUPFAM" id="SSF51366">
    <property type="entry name" value="Ribulose-phoshate binding barrel"/>
    <property type="match status" value="1"/>
</dbReference>
<organism evidence="1 2">
    <name type="scientific">Mycolicibacterium helvum</name>
    <dbReference type="NCBI Taxonomy" id="1534349"/>
    <lineage>
        <taxon>Bacteria</taxon>
        <taxon>Bacillati</taxon>
        <taxon>Actinomycetota</taxon>
        <taxon>Actinomycetes</taxon>
        <taxon>Mycobacteriales</taxon>
        <taxon>Mycobacteriaceae</taxon>
        <taxon>Mycolicibacterium</taxon>
    </lineage>
</organism>
<dbReference type="InterPro" id="IPR011060">
    <property type="entry name" value="RibuloseP-bd_barrel"/>
</dbReference>
<protein>
    <submittedName>
        <fullName evidence="1">4-hydroxythreonine-4-phosphate dehydrogenase</fullName>
    </submittedName>
</protein>
<gene>
    <name evidence="1" type="ORF">MHEL_03110</name>
</gene>
<sequence>MAEFIFMLTHNDRTVDHALDALHVALKVGVRHVGFKDVGSTPERQVELVSTAREAGVTTYLEVVAETRDAELAAVSAGITAGVDWILGGKAATDVVDMLRGRNIRYAPFCGRTVGHPSVLEGTVDEIASDAATLTAIDGVDGVDLLAYRHRTADIGSLISSTVSRSAGPVIVAGSVTSAEQVRTIADAGAWGFTIGGAVFSNELDARPGLESQLTTALQYASDTQQDY</sequence>
<proteinExistence type="predicted"/>
<evidence type="ECO:0000313" key="1">
    <source>
        <dbReference type="EMBL" id="BBY62068.1"/>
    </source>
</evidence>
<dbReference type="EMBL" id="AP022596">
    <property type="protein sequence ID" value="BBY62068.1"/>
    <property type="molecule type" value="Genomic_DNA"/>
</dbReference>
<keyword evidence="2" id="KW-1185">Reference proteome</keyword>
<reference evidence="1 2" key="1">
    <citation type="journal article" date="2019" name="Emerg. Microbes Infect.">
        <title>Comprehensive subspecies identification of 175 nontuberculous mycobacteria species based on 7547 genomic profiles.</title>
        <authorList>
            <person name="Matsumoto Y."/>
            <person name="Kinjo T."/>
            <person name="Motooka D."/>
            <person name="Nabeya D."/>
            <person name="Jung N."/>
            <person name="Uechi K."/>
            <person name="Horii T."/>
            <person name="Iida T."/>
            <person name="Fujita J."/>
            <person name="Nakamura S."/>
        </authorList>
    </citation>
    <scope>NUCLEOTIDE SEQUENCE [LARGE SCALE GENOMIC DNA]</scope>
    <source>
        <strain evidence="1 2">JCM 30396</strain>
    </source>
</reference>
<accession>A0A7I7SZ39</accession>